<dbReference type="Pfam" id="PF00356">
    <property type="entry name" value="LacI"/>
    <property type="match status" value="1"/>
</dbReference>
<dbReference type="CDD" id="cd01392">
    <property type="entry name" value="HTH_LacI"/>
    <property type="match status" value="1"/>
</dbReference>
<evidence type="ECO:0000256" key="2">
    <source>
        <dbReference type="ARBA" id="ARBA00023125"/>
    </source>
</evidence>
<evidence type="ECO:0000313" key="6">
    <source>
        <dbReference type="Proteomes" id="UP000002432"/>
    </source>
</evidence>
<keyword evidence="2" id="KW-0238">DNA-binding</keyword>
<dbReference type="KEGG" id="aba:Acid345_2386"/>
<dbReference type="Gene3D" id="3.40.50.2300">
    <property type="match status" value="2"/>
</dbReference>
<accession>Q1IP13</accession>
<dbReference type="PROSITE" id="PS50932">
    <property type="entry name" value="HTH_LACI_2"/>
    <property type="match status" value="1"/>
</dbReference>
<dbReference type="RefSeq" id="WP_011523188.1">
    <property type="nucleotide sequence ID" value="NC_008009.1"/>
</dbReference>
<gene>
    <name evidence="5" type="ordered locus">Acid345_2386</name>
</gene>
<name>Q1IP13_KORVE</name>
<keyword evidence="1" id="KW-0805">Transcription regulation</keyword>
<protein>
    <submittedName>
        <fullName evidence="5">Transcriptional regulator, LacI family</fullName>
    </submittedName>
</protein>
<dbReference type="Gene3D" id="1.10.260.40">
    <property type="entry name" value="lambda repressor-like DNA-binding domains"/>
    <property type="match status" value="1"/>
</dbReference>
<dbReference type="InterPro" id="IPR000843">
    <property type="entry name" value="HTH_LacI"/>
</dbReference>
<dbReference type="GO" id="GO:0000976">
    <property type="term" value="F:transcription cis-regulatory region binding"/>
    <property type="evidence" value="ECO:0007669"/>
    <property type="project" value="TreeGrafter"/>
</dbReference>
<dbReference type="Pfam" id="PF13377">
    <property type="entry name" value="Peripla_BP_3"/>
    <property type="match status" value="1"/>
</dbReference>
<dbReference type="EnsemblBacteria" id="ABF41387">
    <property type="protein sequence ID" value="ABF41387"/>
    <property type="gene ID" value="Acid345_2386"/>
</dbReference>
<dbReference type="AlphaFoldDB" id="Q1IP13"/>
<dbReference type="STRING" id="204669.Acid345_2386"/>
<evidence type="ECO:0000259" key="4">
    <source>
        <dbReference type="PROSITE" id="PS50932"/>
    </source>
</evidence>
<dbReference type="SMART" id="SM00354">
    <property type="entry name" value="HTH_LACI"/>
    <property type="match status" value="1"/>
</dbReference>
<dbReference type="InterPro" id="IPR010982">
    <property type="entry name" value="Lambda_DNA-bd_dom_sf"/>
</dbReference>
<keyword evidence="6" id="KW-1185">Reference proteome</keyword>
<dbReference type="PANTHER" id="PTHR30146:SF109">
    <property type="entry name" value="HTH-TYPE TRANSCRIPTIONAL REGULATOR GALS"/>
    <property type="match status" value="1"/>
</dbReference>
<dbReference type="InterPro" id="IPR046335">
    <property type="entry name" value="LacI/GalR-like_sensor"/>
</dbReference>
<dbReference type="eggNOG" id="COG1609">
    <property type="taxonomic scope" value="Bacteria"/>
</dbReference>
<dbReference type="SUPFAM" id="SSF47413">
    <property type="entry name" value="lambda repressor-like DNA-binding domains"/>
    <property type="match status" value="1"/>
</dbReference>
<dbReference type="EMBL" id="CP000360">
    <property type="protein sequence ID" value="ABF41387.1"/>
    <property type="molecule type" value="Genomic_DNA"/>
</dbReference>
<sequence>MRLRDVADYLGLSSTTVSLVLNNSPVAKTLSEETRERVRKAAEKLSYKPNYFARALNQKRNYQIGILVPDFGEGYNTSFMTNIERELVERGYLYFVSSHHWNPEAIDLRLRSFVERGVEGVILINTPLATLPDVPLVVVGSQKLKFRSTQISLDNEAGVNAALRHLYALGHRHIAFVKGHEGSVDAEPRWRAFVDGCCELGLRIDSKAVVQLHRIDDGLDPIAEGYKAAETLLASGARFTAVVAFNDMSAIGAMRKFKDAGIDVPGRISIVGFDNVPIAGLVDPPLTTISQPIEEMARVATAEVIAQIETSGSFRPKQVVVEPELVVRRSTTALIA</sequence>
<feature type="domain" description="HTH lacI-type" evidence="4">
    <location>
        <begin position="1"/>
        <end position="58"/>
    </location>
</feature>
<reference evidence="5 6" key="1">
    <citation type="journal article" date="2009" name="Appl. Environ. Microbiol.">
        <title>Three genomes from the phylum Acidobacteria provide insight into the lifestyles of these microorganisms in soils.</title>
        <authorList>
            <person name="Ward N.L."/>
            <person name="Challacombe J.F."/>
            <person name="Janssen P.H."/>
            <person name="Henrissat B."/>
            <person name="Coutinho P.M."/>
            <person name="Wu M."/>
            <person name="Xie G."/>
            <person name="Haft D.H."/>
            <person name="Sait M."/>
            <person name="Badger J."/>
            <person name="Barabote R.D."/>
            <person name="Bradley B."/>
            <person name="Brettin T.S."/>
            <person name="Brinkac L.M."/>
            <person name="Bruce D."/>
            <person name="Creasy T."/>
            <person name="Daugherty S.C."/>
            <person name="Davidsen T.M."/>
            <person name="DeBoy R.T."/>
            <person name="Detter J.C."/>
            <person name="Dodson R.J."/>
            <person name="Durkin A.S."/>
            <person name="Ganapathy A."/>
            <person name="Gwinn-Giglio M."/>
            <person name="Han C.S."/>
            <person name="Khouri H."/>
            <person name="Kiss H."/>
            <person name="Kothari S.P."/>
            <person name="Madupu R."/>
            <person name="Nelson K.E."/>
            <person name="Nelson W.C."/>
            <person name="Paulsen I."/>
            <person name="Penn K."/>
            <person name="Ren Q."/>
            <person name="Rosovitz M.J."/>
            <person name="Selengut J.D."/>
            <person name="Shrivastava S."/>
            <person name="Sullivan S.A."/>
            <person name="Tapia R."/>
            <person name="Thompson L.S."/>
            <person name="Watkins K.L."/>
            <person name="Yang Q."/>
            <person name="Yu C."/>
            <person name="Zafar N."/>
            <person name="Zhou L."/>
            <person name="Kuske C.R."/>
        </authorList>
    </citation>
    <scope>NUCLEOTIDE SEQUENCE [LARGE SCALE GENOMIC DNA]</scope>
    <source>
        <strain evidence="5 6">Ellin345</strain>
    </source>
</reference>
<dbReference type="CDD" id="cd06267">
    <property type="entry name" value="PBP1_LacI_sugar_binding-like"/>
    <property type="match status" value="1"/>
</dbReference>
<evidence type="ECO:0000256" key="1">
    <source>
        <dbReference type="ARBA" id="ARBA00023015"/>
    </source>
</evidence>
<evidence type="ECO:0000313" key="5">
    <source>
        <dbReference type="EMBL" id="ABF41387.1"/>
    </source>
</evidence>
<dbReference type="InterPro" id="IPR028082">
    <property type="entry name" value="Peripla_BP_I"/>
</dbReference>
<dbReference type="PANTHER" id="PTHR30146">
    <property type="entry name" value="LACI-RELATED TRANSCRIPTIONAL REPRESSOR"/>
    <property type="match status" value="1"/>
</dbReference>
<dbReference type="HOGENOM" id="CLU_037628_6_1_0"/>
<keyword evidence="3" id="KW-0804">Transcription</keyword>
<proteinExistence type="predicted"/>
<dbReference type="Proteomes" id="UP000002432">
    <property type="component" value="Chromosome"/>
</dbReference>
<evidence type="ECO:0000256" key="3">
    <source>
        <dbReference type="ARBA" id="ARBA00023163"/>
    </source>
</evidence>
<organism evidence="5 6">
    <name type="scientific">Koribacter versatilis (strain Ellin345)</name>
    <dbReference type="NCBI Taxonomy" id="204669"/>
    <lineage>
        <taxon>Bacteria</taxon>
        <taxon>Pseudomonadati</taxon>
        <taxon>Acidobacteriota</taxon>
        <taxon>Terriglobia</taxon>
        <taxon>Terriglobales</taxon>
        <taxon>Candidatus Korobacteraceae</taxon>
        <taxon>Candidatus Korobacter</taxon>
    </lineage>
</organism>
<dbReference type="SUPFAM" id="SSF53822">
    <property type="entry name" value="Periplasmic binding protein-like I"/>
    <property type="match status" value="1"/>
</dbReference>
<dbReference type="GO" id="GO:0003700">
    <property type="term" value="F:DNA-binding transcription factor activity"/>
    <property type="evidence" value="ECO:0007669"/>
    <property type="project" value="TreeGrafter"/>
</dbReference>